<keyword evidence="6" id="KW-1185">Reference proteome</keyword>
<dbReference type="SUPFAM" id="SSF46785">
    <property type="entry name" value="Winged helix' DNA-binding domain"/>
    <property type="match status" value="1"/>
</dbReference>
<dbReference type="GO" id="GO:0003700">
    <property type="term" value="F:DNA-binding transcription factor activity"/>
    <property type="evidence" value="ECO:0007669"/>
    <property type="project" value="InterPro"/>
</dbReference>
<organism evidence="5 6">
    <name type="scientific">Collibacillus ludicampi</name>
    <dbReference type="NCBI Taxonomy" id="2771369"/>
    <lineage>
        <taxon>Bacteria</taxon>
        <taxon>Bacillati</taxon>
        <taxon>Bacillota</taxon>
        <taxon>Bacilli</taxon>
        <taxon>Bacillales</taxon>
        <taxon>Alicyclobacillaceae</taxon>
        <taxon>Collibacillus</taxon>
    </lineage>
</organism>
<dbReference type="Pfam" id="PF01047">
    <property type="entry name" value="MarR"/>
    <property type="match status" value="1"/>
</dbReference>
<dbReference type="RefSeq" id="WP_282198272.1">
    <property type="nucleotide sequence ID" value="NZ_BOQE01000001.1"/>
</dbReference>
<dbReference type="SMART" id="SM00347">
    <property type="entry name" value="HTH_MARR"/>
    <property type="match status" value="1"/>
</dbReference>
<keyword evidence="2" id="KW-0238">DNA-binding</keyword>
<evidence type="ECO:0000259" key="4">
    <source>
        <dbReference type="PROSITE" id="PS50995"/>
    </source>
</evidence>
<dbReference type="PANTHER" id="PTHR42756">
    <property type="entry name" value="TRANSCRIPTIONAL REGULATOR, MARR"/>
    <property type="match status" value="1"/>
</dbReference>
<dbReference type="PRINTS" id="PR00598">
    <property type="entry name" value="HTHMARR"/>
</dbReference>
<name>A0AAV4LB69_9BACL</name>
<dbReference type="EMBL" id="BOQE01000001">
    <property type="protein sequence ID" value="GIM45035.1"/>
    <property type="molecule type" value="Genomic_DNA"/>
</dbReference>
<dbReference type="GO" id="GO:0003677">
    <property type="term" value="F:DNA binding"/>
    <property type="evidence" value="ECO:0007669"/>
    <property type="project" value="UniProtKB-KW"/>
</dbReference>
<comment type="caution">
    <text evidence="5">The sequence shown here is derived from an EMBL/GenBank/DDBJ whole genome shotgun (WGS) entry which is preliminary data.</text>
</comment>
<keyword evidence="1" id="KW-0805">Transcription regulation</keyword>
<feature type="domain" description="HTH marR-type" evidence="4">
    <location>
        <begin position="9"/>
        <end position="142"/>
    </location>
</feature>
<dbReference type="AlphaFoldDB" id="A0AAV4LB69"/>
<dbReference type="InterPro" id="IPR011991">
    <property type="entry name" value="ArsR-like_HTH"/>
</dbReference>
<dbReference type="PANTHER" id="PTHR42756:SF1">
    <property type="entry name" value="TRANSCRIPTIONAL REPRESSOR OF EMRAB OPERON"/>
    <property type="match status" value="1"/>
</dbReference>
<protein>
    <submittedName>
        <fullName evidence="5">MarR family transcriptional regulator</fullName>
    </submittedName>
</protein>
<dbReference type="InterPro" id="IPR000835">
    <property type="entry name" value="HTH_MarR-typ"/>
</dbReference>
<reference evidence="5" key="1">
    <citation type="journal article" date="2023" name="Int. J. Syst. Evol. Microbiol.">
        <title>Collibacillus ludicampi gen. nov., sp. nov., a new soil bacterium of the family Alicyclobacillaceae.</title>
        <authorList>
            <person name="Jojima T."/>
            <person name="Ioku Y."/>
            <person name="Fukuta Y."/>
            <person name="Shirasaka N."/>
            <person name="Matsumura Y."/>
            <person name="Mori M."/>
        </authorList>
    </citation>
    <scope>NUCLEOTIDE SEQUENCE</scope>
    <source>
        <strain evidence="5">TP075</strain>
    </source>
</reference>
<dbReference type="InterPro" id="IPR036388">
    <property type="entry name" value="WH-like_DNA-bd_sf"/>
</dbReference>
<evidence type="ECO:0000256" key="1">
    <source>
        <dbReference type="ARBA" id="ARBA00023015"/>
    </source>
</evidence>
<keyword evidence="3" id="KW-0804">Transcription</keyword>
<dbReference type="Gene3D" id="1.10.10.10">
    <property type="entry name" value="Winged helix-like DNA-binding domain superfamily/Winged helix DNA-binding domain"/>
    <property type="match status" value="1"/>
</dbReference>
<dbReference type="CDD" id="cd00090">
    <property type="entry name" value="HTH_ARSR"/>
    <property type="match status" value="1"/>
</dbReference>
<dbReference type="PROSITE" id="PS50995">
    <property type="entry name" value="HTH_MARR_2"/>
    <property type="match status" value="1"/>
</dbReference>
<evidence type="ECO:0000256" key="3">
    <source>
        <dbReference type="ARBA" id="ARBA00023163"/>
    </source>
</evidence>
<proteinExistence type="predicted"/>
<evidence type="ECO:0000313" key="6">
    <source>
        <dbReference type="Proteomes" id="UP001057291"/>
    </source>
</evidence>
<evidence type="ECO:0000256" key="2">
    <source>
        <dbReference type="ARBA" id="ARBA00023125"/>
    </source>
</evidence>
<evidence type="ECO:0000313" key="5">
    <source>
        <dbReference type="EMBL" id="GIM45035.1"/>
    </source>
</evidence>
<sequence length="151" mass="17456">MIEHFDEYLDRFHAAYTETARKIGFELSKQLEAELGLTGPQFFILHLLSKKGRSMVSMLAEGMGVKPSAITTMIDRLYKSGLVSRERDDHDRRIVFVELSDKGQLVLSQAEQLRKQILGQFLARLKPEELRFLVNVYEKMAPIIKLEEENE</sequence>
<accession>A0AAV4LB69</accession>
<dbReference type="Proteomes" id="UP001057291">
    <property type="component" value="Unassembled WGS sequence"/>
</dbReference>
<gene>
    <name evidence="5" type="ORF">DNHGIG_05840</name>
</gene>
<dbReference type="InterPro" id="IPR036390">
    <property type="entry name" value="WH_DNA-bd_sf"/>
</dbReference>